<name>J0S9M0_9EURY</name>
<dbReference type="GO" id="GO:0005737">
    <property type="term" value="C:cytoplasm"/>
    <property type="evidence" value="ECO:0007669"/>
    <property type="project" value="TreeGrafter"/>
</dbReference>
<dbReference type="PANTHER" id="PTHR45663:SF11">
    <property type="entry name" value="GEO12009P1"/>
    <property type="match status" value="1"/>
</dbReference>
<dbReference type="InterPro" id="IPR013766">
    <property type="entry name" value="Thioredoxin_domain"/>
</dbReference>
<organism evidence="2 3">
    <name type="scientific">Methanofollis liminatans DSM 4140</name>
    <dbReference type="NCBI Taxonomy" id="28892"/>
    <lineage>
        <taxon>Archaea</taxon>
        <taxon>Methanobacteriati</taxon>
        <taxon>Methanobacteriota</taxon>
        <taxon>Stenosarchaea group</taxon>
        <taxon>Methanomicrobia</taxon>
        <taxon>Methanomicrobiales</taxon>
        <taxon>Methanomicrobiaceae</taxon>
        <taxon>Methanofollis</taxon>
    </lineage>
</organism>
<feature type="domain" description="Thioredoxin" evidence="1">
    <location>
        <begin position="1"/>
        <end position="113"/>
    </location>
</feature>
<dbReference type="PANTHER" id="PTHR45663">
    <property type="entry name" value="GEO12009P1"/>
    <property type="match status" value="1"/>
</dbReference>
<protein>
    <submittedName>
        <fullName evidence="2">Thioredoxin domain-containing protein</fullName>
    </submittedName>
</protein>
<reference evidence="2 3" key="1">
    <citation type="submission" date="2011-08" db="EMBL/GenBank/DDBJ databases">
        <title>The complete genome of Methanofollis liminatans DSM 4140.</title>
        <authorList>
            <consortium name="US DOE Joint Genome Institute (JGI-PGF)"/>
            <person name="Lucas S."/>
            <person name="Han J."/>
            <person name="Lapidus A."/>
            <person name="Bruce D."/>
            <person name="Goodwin L."/>
            <person name="Pitluck S."/>
            <person name="Peters L."/>
            <person name="Kyrpides N."/>
            <person name="Mavromatis K."/>
            <person name="Ivanova N."/>
            <person name="Mikhailova N."/>
            <person name="Lu M."/>
            <person name="Detter J.C."/>
            <person name="Tapia R."/>
            <person name="Han C."/>
            <person name="Land M."/>
            <person name="Hauser L."/>
            <person name="Markowitz V."/>
            <person name="Cheng J.-F."/>
            <person name="Hugenholtz P."/>
            <person name="Woyke T."/>
            <person name="Wu D."/>
            <person name="Spring S."/>
            <person name="Schuler E."/>
            <person name="Brambilla E."/>
            <person name="Klenk H.-P."/>
            <person name="Eisen J.A."/>
        </authorList>
    </citation>
    <scope>NUCLEOTIDE SEQUENCE [LARGE SCALE GENOMIC DNA]</scope>
    <source>
        <strain evidence="2 3">DSM 4140</strain>
    </source>
</reference>
<dbReference type="Gene3D" id="3.40.30.10">
    <property type="entry name" value="Glutaredoxin"/>
    <property type="match status" value="1"/>
</dbReference>
<dbReference type="PROSITE" id="PS51352">
    <property type="entry name" value="THIOREDOXIN_2"/>
    <property type="match status" value="1"/>
</dbReference>
<evidence type="ECO:0000259" key="1">
    <source>
        <dbReference type="PROSITE" id="PS51352"/>
    </source>
</evidence>
<dbReference type="HOGENOM" id="CLU_090389_10_2_2"/>
<dbReference type="CDD" id="cd02947">
    <property type="entry name" value="TRX_family"/>
    <property type="match status" value="1"/>
</dbReference>
<dbReference type="Proteomes" id="UP000005095">
    <property type="component" value="Chromosome"/>
</dbReference>
<dbReference type="InterPro" id="IPR036249">
    <property type="entry name" value="Thioredoxin-like_sf"/>
</dbReference>
<accession>J0S9M0</accession>
<evidence type="ECO:0000313" key="3">
    <source>
        <dbReference type="Proteomes" id="UP000005095"/>
    </source>
</evidence>
<dbReference type="SUPFAM" id="SSF52833">
    <property type="entry name" value="Thioredoxin-like"/>
    <property type="match status" value="1"/>
</dbReference>
<proteinExistence type="predicted"/>
<dbReference type="STRING" id="28892.Metli_1367"/>
<evidence type="ECO:0000313" key="2">
    <source>
        <dbReference type="EMBL" id="EJG07319.1"/>
    </source>
</evidence>
<dbReference type="Pfam" id="PF00085">
    <property type="entry name" value="Thioredoxin"/>
    <property type="match status" value="1"/>
</dbReference>
<dbReference type="EMBL" id="CM001555">
    <property type="protein sequence ID" value="EJG07319.1"/>
    <property type="molecule type" value="Genomic_DNA"/>
</dbReference>
<dbReference type="GO" id="GO:0015035">
    <property type="term" value="F:protein-disulfide reductase activity"/>
    <property type="evidence" value="ECO:0007669"/>
    <property type="project" value="TreeGrafter"/>
</dbReference>
<gene>
    <name evidence="2" type="ORF">Metli_1367</name>
</gene>
<sequence>MNMTENDSVVEVSDTTWERAIERGTLPAVVMFYSETCPFCKQIEPFFRQFAREFGEKLLFARLNVSENPWTLERYAVRQTPTFKFFCTGKPVQEIIGAAFPALLKRNIEEFLKHGEGCARSSTEIDYEITGYG</sequence>
<keyword evidence="3" id="KW-1185">Reference proteome</keyword>
<dbReference type="AlphaFoldDB" id="J0S9M0"/>